<evidence type="ECO:0000256" key="11">
    <source>
        <dbReference type="PROSITE-ProRule" id="PRU01360"/>
    </source>
</evidence>
<keyword evidence="8 12" id="KW-0798">TonB box</keyword>
<evidence type="ECO:0000256" key="7">
    <source>
        <dbReference type="ARBA" id="ARBA00023065"/>
    </source>
</evidence>
<keyword evidence="4" id="KW-0410">Iron transport</keyword>
<dbReference type="InterPro" id="IPR036942">
    <property type="entry name" value="Beta-barrel_TonB_sf"/>
</dbReference>
<dbReference type="Gene3D" id="2.40.170.20">
    <property type="entry name" value="TonB-dependent receptor, beta-barrel domain"/>
    <property type="match status" value="1"/>
</dbReference>
<dbReference type="SUPFAM" id="SSF56935">
    <property type="entry name" value="Porins"/>
    <property type="match status" value="1"/>
</dbReference>
<dbReference type="InterPro" id="IPR039426">
    <property type="entry name" value="TonB-dep_rcpt-like"/>
</dbReference>
<dbReference type="CDD" id="cd01347">
    <property type="entry name" value="ligand_gated_channel"/>
    <property type="match status" value="1"/>
</dbReference>
<dbReference type="RefSeq" id="WP_247229671.1">
    <property type="nucleotide sequence ID" value="NZ_JALKHS010000003.1"/>
</dbReference>
<evidence type="ECO:0000256" key="1">
    <source>
        <dbReference type="ARBA" id="ARBA00004571"/>
    </source>
</evidence>
<comment type="subcellular location">
    <subcellularLocation>
        <location evidence="1 11">Cell outer membrane</location>
        <topology evidence="1 11">Multi-pass membrane protein</topology>
    </subcellularLocation>
</comment>
<feature type="signal peptide" evidence="13">
    <location>
        <begin position="1"/>
        <end position="21"/>
    </location>
</feature>
<keyword evidence="10 11" id="KW-0998">Cell outer membrane</keyword>
<evidence type="ECO:0000256" key="4">
    <source>
        <dbReference type="ARBA" id="ARBA00022496"/>
    </source>
</evidence>
<evidence type="ECO:0000256" key="5">
    <source>
        <dbReference type="ARBA" id="ARBA00022692"/>
    </source>
</evidence>
<evidence type="ECO:0000259" key="15">
    <source>
        <dbReference type="Pfam" id="PF07715"/>
    </source>
</evidence>
<dbReference type="Pfam" id="PF00593">
    <property type="entry name" value="TonB_dep_Rec_b-barrel"/>
    <property type="match status" value="1"/>
</dbReference>
<dbReference type="InterPro" id="IPR000531">
    <property type="entry name" value="Beta-barrel_TonB"/>
</dbReference>
<keyword evidence="3 11" id="KW-1134">Transmembrane beta strand</keyword>
<reference evidence="16 17" key="1">
    <citation type="submission" date="2022-04" db="EMBL/GenBank/DDBJ databases">
        <authorList>
            <person name="Huq M.A."/>
        </authorList>
    </citation>
    <scope>NUCLEOTIDE SEQUENCE [LARGE SCALE GENOMIC DNA]</scope>
    <source>
        <strain evidence="16 17">MAH-33</strain>
    </source>
</reference>
<comment type="caution">
    <text evidence="16">The sequence shown here is derived from an EMBL/GenBank/DDBJ whole genome shotgun (WGS) entry which is preliminary data.</text>
</comment>
<keyword evidence="16" id="KW-0675">Receptor</keyword>
<feature type="chain" id="PRO_5045207986" evidence="13">
    <location>
        <begin position="22"/>
        <end position="772"/>
    </location>
</feature>
<evidence type="ECO:0000256" key="10">
    <source>
        <dbReference type="ARBA" id="ARBA00023237"/>
    </source>
</evidence>
<evidence type="ECO:0000259" key="14">
    <source>
        <dbReference type="Pfam" id="PF00593"/>
    </source>
</evidence>
<feature type="domain" description="TonB-dependent receptor plug" evidence="15">
    <location>
        <begin position="50"/>
        <end position="159"/>
    </location>
</feature>
<evidence type="ECO:0000256" key="6">
    <source>
        <dbReference type="ARBA" id="ARBA00023004"/>
    </source>
</evidence>
<keyword evidence="2 11" id="KW-0813">Transport</keyword>
<name>A0ABT0DST6_9SPHN</name>
<sequence>MSIGKWSLLATASLLTTVAHAQAPQPESQASNSGTLEDIIVTAQKRAEPLQSVPVSVSAFNSETLEHARLDNLTGLRGLVPGFTINRSGASVDVPQLSLRGMSIQDVLPSLESSIGFTVDGIPIAFQRGSLMDAYDIQRIEVLRGPQGVLNGKNTTGGTINVIRSRPDPSADTTGKVRFTIGSFGENDYEGVIMAPIVKDILAVKGAITVRKNNGQFKNIVTGGRNGDRDARTFGLAFVATPNDKLNMYLALDRVENDSDLPPYSQLLTPNLITYKVPGYFGGANAPCLNQYTASICTPLTKDRNVVESRPFPGSLRLNALTGEISYQATDDVRLVSLTGLREFKEFTLGDYDSTRFALARNKSKLKAHQFSEELRFETSFDGPFNLVGGFFYMNYEYTQDTNLSVDLAALPPIATGLPDWLPPGFAYLNSVDAYVTNQHNRSTALFFQADYDLTDQLRLTVGGRQTWDRKKTHYILYSAVPGTVRDMDVLGPLVGDVSAAVSFQKFTPKVNVQYKFNPDILAYATYSRGYNTGGFSGRTGNIITAVQPYDPEVMDAFEIGFKSELLDHHIRFNVAAFHNILDNKQENVLQVVGSRLLSSTLNVAKAKYTGVEAELTFVPTRNWTILATGGYLHAKYSEFTGNLGQGEADLSVLRLRRTPKWTAGLVSDYSIDAGSGKLGLNAALYYTSRYETDALNDPRGSIPPVARVDAAIRYELPVGDSTKLEISGFLKNITNNTTYDGITSGESPGSLVEFANPITGRTWGASLSARF</sequence>
<evidence type="ECO:0000256" key="13">
    <source>
        <dbReference type="SAM" id="SignalP"/>
    </source>
</evidence>
<evidence type="ECO:0000256" key="2">
    <source>
        <dbReference type="ARBA" id="ARBA00022448"/>
    </source>
</evidence>
<keyword evidence="5 11" id="KW-0812">Transmembrane</keyword>
<comment type="similarity">
    <text evidence="11 12">Belongs to the TonB-dependent receptor family.</text>
</comment>
<feature type="domain" description="TonB-dependent receptor-like beta-barrel" evidence="14">
    <location>
        <begin position="352"/>
        <end position="733"/>
    </location>
</feature>
<organism evidence="16 17">
    <name type="scientific">Sphingobium agri</name>
    <dbReference type="NCBI Taxonomy" id="2933566"/>
    <lineage>
        <taxon>Bacteria</taxon>
        <taxon>Pseudomonadati</taxon>
        <taxon>Pseudomonadota</taxon>
        <taxon>Alphaproteobacteria</taxon>
        <taxon>Sphingomonadales</taxon>
        <taxon>Sphingomonadaceae</taxon>
        <taxon>Sphingobium</taxon>
    </lineage>
</organism>
<keyword evidence="7" id="KW-0406">Ion transport</keyword>
<evidence type="ECO:0000256" key="8">
    <source>
        <dbReference type="ARBA" id="ARBA00023077"/>
    </source>
</evidence>
<proteinExistence type="inferred from homology"/>
<dbReference type="PROSITE" id="PS52016">
    <property type="entry name" value="TONB_DEPENDENT_REC_3"/>
    <property type="match status" value="1"/>
</dbReference>
<dbReference type="Proteomes" id="UP001203512">
    <property type="component" value="Unassembled WGS sequence"/>
</dbReference>
<dbReference type="EMBL" id="JALKHS010000003">
    <property type="protein sequence ID" value="MCK0530183.1"/>
    <property type="molecule type" value="Genomic_DNA"/>
</dbReference>
<evidence type="ECO:0000256" key="12">
    <source>
        <dbReference type="RuleBase" id="RU003357"/>
    </source>
</evidence>
<evidence type="ECO:0000256" key="3">
    <source>
        <dbReference type="ARBA" id="ARBA00022452"/>
    </source>
</evidence>
<accession>A0ABT0DST6</accession>
<evidence type="ECO:0000313" key="16">
    <source>
        <dbReference type="EMBL" id="MCK0530183.1"/>
    </source>
</evidence>
<dbReference type="PANTHER" id="PTHR32552">
    <property type="entry name" value="FERRICHROME IRON RECEPTOR-RELATED"/>
    <property type="match status" value="1"/>
</dbReference>
<keyword evidence="13" id="KW-0732">Signal</keyword>
<evidence type="ECO:0000256" key="9">
    <source>
        <dbReference type="ARBA" id="ARBA00023136"/>
    </source>
</evidence>
<gene>
    <name evidence="16" type="ORF">MU848_01135</name>
</gene>
<keyword evidence="9 11" id="KW-0472">Membrane</keyword>
<dbReference type="PANTHER" id="PTHR32552:SF81">
    <property type="entry name" value="TONB-DEPENDENT OUTER MEMBRANE RECEPTOR"/>
    <property type="match status" value="1"/>
</dbReference>
<dbReference type="Pfam" id="PF07715">
    <property type="entry name" value="Plug"/>
    <property type="match status" value="1"/>
</dbReference>
<dbReference type="InterPro" id="IPR012910">
    <property type="entry name" value="Plug_dom"/>
</dbReference>
<evidence type="ECO:0000313" key="17">
    <source>
        <dbReference type="Proteomes" id="UP001203512"/>
    </source>
</evidence>
<keyword evidence="17" id="KW-1185">Reference proteome</keyword>
<protein>
    <submittedName>
        <fullName evidence="16">TonB-dependent receptor</fullName>
    </submittedName>
</protein>
<keyword evidence="6" id="KW-0408">Iron</keyword>